<dbReference type="SUPFAM" id="SSF56672">
    <property type="entry name" value="DNA/RNA polymerases"/>
    <property type="match status" value="1"/>
</dbReference>
<feature type="region of interest" description="Disordered" evidence="1">
    <location>
        <begin position="202"/>
        <end position="221"/>
    </location>
</feature>
<evidence type="ECO:0000256" key="1">
    <source>
        <dbReference type="SAM" id="MobiDB-lite"/>
    </source>
</evidence>
<dbReference type="EMBL" id="JACGWL010000005">
    <property type="protein sequence ID" value="KAK4403145.1"/>
    <property type="molecule type" value="Genomic_DNA"/>
</dbReference>
<reference evidence="2" key="2">
    <citation type="journal article" date="2024" name="Plant">
        <title>Genomic evolution and insights into agronomic trait innovations of Sesamum species.</title>
        <authorList>
            <person name="Miao H."/>
            <person name="Wang L."/>
            <person name="Qu L."/>
            <person name="Liu H."/>
            <person name="Sun Y."/>
            <person name="Le M."/>
            <person name="Wang Q."/>
            <person name="Wei S."/>
            <person name="Zheng Y."/>
            <person name="Lin W."/>
            <person name="Duan Y."/>
            <person name="Cao H."/>
            <person name="Xiong S."/>
            <person name="Wang X."/>
            <person name="Wei L."/>
            <person name="Li C."/>
            <person name="Ma Q."/>
            <person name="Ju M."/>
            <person name="Zhao R."/>
            <person name="Li G."/>
            <person name="Mu C."/>
            <person name="Tian Q."/>
            <person name="Mei H."/>
            <person name="Zhang T."/>
            <person name="Gao T."/>
            <person name="Zhang H."/>
        </authorList>
    </citation>
    <scope>NUCLEOTIDE SEQUENCE</scope>
    <source>
        <strain evidence="2">K16</strain>
    </source>
</reference>
<evidence type="ECO:0000313" key="2">
    <source>
        <dbReference type="EMBL" id="KAK4403145.1"/>
    </source>
</evidence>
<sequence length="431" mass="48876">MTIVASNNFFKGLMDKKAILKKAYCKSDLEIHCKKMCTCTSKTPRIKRGGKTKKKSLRIFATANAQAPYAYIANQLKQCCADSHANFKHPYPLWKNSEFFIQLPFKLNEDANPIKVSHSRMTPNDLALAREECKRFLALELIKRMKSNWACPTFYVNKRTEQLEEKRGIDLKDGYKTAFYLPNASTNPPLAISKIQSSYARDCHDSSSQRTNSRTIGTGNPNHTDQALRGFHMMIPASHFNRPLGVGFTAAKLMRSLTPRVNLSIRGHFIVTLKPRSISVNFQRMFDAALAIELEYKVPIYHDLQFPLLKDAKKEVQLCVDNIRSIWAQCGCTIIEVMNSALEVITTKGIGSKSKLLHETRLFQDRLESFGQELALQTSKNTQPDNIMSNAPNNIPILPTCVLRGPSPSCNPKRCSTKWKWGVRDNRMPSR</sequence>
<reference evidence="2" key="1">
    <citation type="submission" date="2020-06" db="EMBL/GenBank/DDBJ databases">
        <authorList>
            <person name="Li T."/>
            <person name="Hu X."/>
            <person name="Zhang T."/>
            <person name="Song X."/>
            <person name="Zhang H."/>
            <person name="Dai N."/>
            <person name="Sheng W."/>
            <person name="Hou X."/>
            <person name="Wei L."/>
        </authorList>
    </citation>
    <scope>NUCLEOTIDE SEQUENCE</scope>
    <source>
        <strain evidence="2">K16</strain>
        <tissue evidence="2">Leaf</tissue>
    </source>
</reference>
<gene>
    <name evidence="2" type="ORF">Sango_1055200</name>
</gene>
<name>A0AAE2BZJ1_9LAMI</name>
<feature type="compositionally biased region" description="Polar residues" evidence="1">
    <location>
        <begin position="208"/>
        <end position="221"/>
    </location>
</feature>
<dbReference type="Proteomes" id="UP001289374">
    <property type="component" value="Unassembled WGS sequence"/>
</dbReference>
<proteinExistence type="predicted"/>
<organism evidence="2 3">
    <name type="scientific">Sesamum angolense</name>
    <dbReference type="NCBI Taxonomy" id="2727404"/>
    <lineage>
        <taxon>Eukaryota</taxon>
        <taxon>Viridiplantae</taxon>
        <taxon>Streptophyta</taxon>
        <taxon>Embryophyta</taxon>
        <taxon>Tracheophyta</taxon>
        <taxon>Spermatophyta</taxon>
        <taxon>Magnoliopsida</taxon>
        <taxon>eudicotyledons</taxon>
        <taxon>Gunneridae</taxon>
        <taxon>Pentapetalae</taxon>
        <taxon>asterids</taxon>
        <taxon>lamiids</taxon>
        <taxon>Lamiales</taxon>
        <taxon>Pedaliaceae</taxon>
        <taxon>Sesamum</taxon>
    </lineage>
</organism>
<dbReference type="InterPro" id="IPR043502">
    <property type="entry name" value="DNA/RNA_pol_sf"/>
</dbReference>
<keyword evidence="3" id="KW-1185">Reference proteome</keyword>
<dbReference type="Gene3D" id="3.10.10.10">
    <property type="entry name" value="HIV Type 1 Reverse Transcriptase, subunit A, domain 1"/>
    <property type="match status" value="1"/>
</dbReference>
<evidence type="ECO:0000313" key="3">
    <source>
        <dbReference type="Proteomes" id="UP001289374"/>
    </source>
</evidence>
<comment type="caution">
    <text evidence="2">The sequence shown here is derived from an EMBL/GenBank/DDBJ whole genome shotgun (WGS) entry which is preliminary data.</text>
</comment>
<accession>A0AAE2BZJ1</accession>
<protein>
    <submittedName>
        <fullName evidence="2">Polyprotein</fullName>
    </submittedName>
</protein>
<dbReference type="AlphaFoldDB" id="A0AAE2BZJ1"/>